<proteinExistence type="predicted"/>
<name>A0ABD5W6K3_9EURY</name>
<evidence type="ECO:0000313" key="3">
    <source>
        <dbReference type="Proteomes" id="UP001596445"/>
    </source>
</evidence>
<protein>
    <submittedName>
        <fullName evidence="2">Uncharacterized protein</fullName>
    </submittedName>
</protein>
<sequence length="94" mass="10487">MSENDSERSVSIGRWIDSFRRYLSVVVPGFIRRNLTIKLLTILLLGALVSGGAVVVLYDSIDDGLTEQVDSQVQSDATLHASLYNKWLNDQWGC</sequence>
<keyword evidence="1" id="KW-0812">Transmembrane</keyword>
<gene>
    <name evidence="2" type="ORF">ACFQQG_15615</name>
</gene>
<feature type="transmembrane region" description="Helical" evidence="1">
    <location>
        <begin position="39"/>
        <end position="58"/>
    </location>
</feature>
<keyword evidence="1" id="KW-1133">Transmembrane helix</keyword>
<accession>A0ABD5W6K3</accession>
<evidence type="ECO:0000256" key="1">
    <source>
        <dbReference type="SAM" id="Phobius"/>
    </source>
</evidence>
<organism evidence="2 3">
    <name type="scientific">Halovenus salina</name>
    <dbReference type="NCBI Taxonomy" id="1510225"/>
    <lineage>
        <taxon>Archaea</taxon>
        <taxon>Methanobacteriati</taxon>
        <taxon>Methanobacteriota</taxon>
        <taxon>Stenosarchaea group</taxon>
        <taxon>Halobacteria</taxon>
        <taxon>Halobacteriales</taxon>
        <taxon>Haloarculaceae</taxon>
        <taxon>Halovenus</taxon>
    </lineage>
</organism>
<keyword evidence="3" id="KW-1185">Reference proteome</keyword>
<dbReference type="Proteomes" id="UP001596445">
    <property type="component" value="Unassembled WGS sequence"/>
</dbReference>
<comment type="caution">
    <text evidence="2">The sequence shown here is derived from an EMBL/GenBank/DDBJ whole genome shotgun (WGS) entry which is preliminary data.</text>
</comment>
<dbReference type="RefSeq" id="WP_382186290.1">
    <property type="nucleotide sequence ID" value="NZ_JBHSZI010000001.1"/>
</dbReference>
<evidence type="ECO:0000313" key="2">
    <source>
        <dbReference type="EMBL" id="MFC7059334.1"/>
    </source>
</evidence>
<keyword evidence="1" id="KW-0472">Membrane</keyword>
<dbReference type="EMBL" id="JBHSZI010000001">
    <property type="protein sequence ID" value="MFC7059334.1"/>
    <property type="molecule type" value="Genomic_DNA"/>
</dbReference>
<reference evidence="2 3" key="1">
    <citation type="journal article" date="2019" name="Int. J. Syst. Evol. Microbiol.">
        <title>The Global Catalogue of Microorganisms (GCM) 10K type strain sequencing project: providing services to taxonomists for standard genome sequencing and annotation.</title>
        <authorList>
            <consortium name="The Broad Institute Genomics Platform"/>
            <consortium name="The Broad Institute Genome Sequencing Center for Infectious Disease"/>
            <person name="Wu L."/>
            <person name="Ma J."/>
        </authorList>
    </citation>
    <scope>NUCLEOTIDE SEQUENCE [LARGE SCALE GENOMIC DNA]</scope>
    <source>
        <strain evidence="2 3">JCM 30072</strain>
    </source>
</reference>
<dbReference type="AlphaFoldDB" id="A0ABD5W6K3"/>